<dbReference type="GO" id="GO:0140664">
    <property type="term" value="F:ATP-dependent DNA damage sensor activity"/>
    <property type="evidence" value="ECO:0007669"/>
    <property type="project" value="InterPro"/>
</dbReference>
<dbReference type="NCBIfam" id="TIGR00585">
    <property type="entry name" value="mutl"/>
    <property type="match status" value="1"/>
</dbReference>
<dbReference type="AlphaFoldDB" id="A0AAV7UFB1"/>
<comment type="similarity">
    <text evidence="1">Belongs to the DNA mismatch repair MutL/HexB family.</text>
</comment>
<dbReference type="SUPFAM" id="SSF54211">
    <property type="entry name" value="Ribosomal protein S5 domain 2-like"/>
    <property type="match status" value="1"/>
</dbReference>
<dbReference type="InterPro" id="IPR002099">
    <property type="entry name" value="MutL/Mlh/PMS"/>
</dbReference>
<organism evidence="6 7">
    <name type="scientific">Pleurodeles waltl</name>
    <name type="common">Iberian ribbed newt</name>
    <dbReference type="NCBI Taxonomy" id="8319"/>
    <lineage>
        <taxon>Eukaryota</taxon>
        <taxon>Metazoa</taxon>
        <taxon>Chordata</taxon>
        <taxon>Craniata</taxon>
        <taxon>Vertebrata</taxon>
        <taxon>Euteleostomi</taxon>
        <taxon>Amphibia</taxon>
        <taxon>Batrachia</taxon>
        <taxon>Caudata</taxon>
        <taxon>Salamandroidea</taxon>
        <taxon>Salamandridae</taxon>
        <taxon>Pleurodelinae</taxon>
        <taxon>Pleurodeles</taxon>
    </lineage>
</organism>
<dbReference type="FunFam" id="1.10.30.10:FF:000026">
    <property type="entry name" value="PMS1 homolog 1, mismatch repair system component"/>
    <property type="match status" value="1"/>
</dbReference>
<dbReference type="Pfam" id="PF13589">
    <property type="entry name" value="HATPase_c_3"/>
    <property type="match status" value="1"/>
</dbReference>
<dbReference type="EMBL" id="JANPWB010000005">
    <property type="protein sequence ID" value="KAJ1187005.1"/>
    <property type="molecule type" value="Genomic_DNA"/>
</dbReference>
<dbReference type="InterPro" id="IPR038973">
    <property type="entry name" value="MutL/Mlh/Pms-like"/>
</dbReference>
<keyword evidence="3" id="KW-0539">Nucleus</keyword>
<dbReference type="InterPro" id="IPR014762">
    <property type="entry name" value="DNA_mismatch_repair_CS"/>
</dbReference>
<dbReference type="InterPro" id="IPR036910">
    <property type="entry name" value="HMG_box_dom_sf"/>
</dbReference>
<dbReference type="GO" id="GO:0006298">
    <property type="term" value="P:mismatch repair"/>
    <property type="evidence" value="ECO:0007669"/>
    <property type="project" value="InterPro"/>
</dbReference>
<dbReference type="Gene3D" id="1.10.30.10">
    <property type="entry name" value="High mobility group box domain"/>
    <property type="match status" value="1"/>
</dbReference>
<dbReference type="SUPFAM" id="SSF47095">
    <property type="entry name" value="HMG-box"/>
    <property type="match status" value="1"/>
</dbReference>
<dbReference type="InterPro" id="IPR036890">
    <property type="entry name" value="HATPase_C_sf"/>
</dbReference>
<feature type="DNA-binding region" description="HMG box" evidence="3">
    <location>
        <begin position="632"/>
        <end position="700"/>
    </location>
</feature>
<dbReference type="GO" id="GO:0016887">
    <property type="term" value="F:ATP hydrolysis activity"/>
    <property type="evidence" value="ECO:0007669"/>
    <property type="project" value="InterPro"/>
</dbReference>
<evidence type="ECO:0000256" key="1">
    <source>
        <dbReference type="ARBA" id="ARBA00006082"/>
    </source>
</evidence>
<dbReference type="CDD" id="cd03485">
    <property type="entry name" value="MutL_Trans_hPMS_1_like"/>
    <property type="match status" value="1"/>
</dbReference>
<keyword evidence="3" id="KW-0238">DNA-binding</keyword>
<dbReference type="FunFam" id="3.30.230.10:FF:000030">
    <property type="entry name" value="PMS1 homolog 1, mismatch repair system component"/>
    <property type="match status" value="1"/>
</dbReference>
<dbReference type="Gene3D" id="3.30.230.10">
    <property type="match status" value="1"/>
</dbReference>
<feature type="region of interest" description="Disordered" evidence="4">
    <location>
        <begin position="684"/>
        <end position="711"/>
    </location>
</feature>
<proteinExistence type="inferred from homology"/>
<gene>
    <name evidence="6" type="ORF">NDU88_003784</name>
</gene>
<dbReference type="InterPro" id="IPR014721">
    <property type="entry name" value="Ribsml_uS5_D2-typ_fold_subgr"/>
</dbReference>
<reference evidence="6" key="1">
    <citation type="journal article" date="2022" name="bioRxiv">
        <title>Sequencing and chromosome-scale assembly of the giantPleurodeles waltlgenome.</title>
        <authorList>
            <person name="Brown T."/>
            <person name="Elewa A."/>
            <person name="Iarovenko S."/>
            <person name="Subramanian E."/>
            <person name="Araus A.J."/>
            <person name="Petzold A."/>
            <person name="Susuki M."/>
            <person name="Suzuki K.-i.T."/>
            <person name="Hayashi T."/>
            <person name="Toyoda A."/>
            <person name="Oliveira C."/>
            <person name="Osipova E."/>
            <person name="Leigh N.D."/>
            <person name="Simon A."/>
            <person name="Yun M.H."/>
        </authorList>
    </citation>
    <scope>NUCLEOTIDE SEQUENCE</scope>
    <source>
        <strain evidence="6">20211129_DDA</strain>
        <tissue evidence="6">Liver</tissue>
    </source>
</reference>
<dbReference type="GO" id="GO:0032389">
    <property type="term" value="C:MutLalpha complex"/>
    <property type="evidence" value="ECO:0007669"/>
    <property type="project" value="TreeGrafter"/>
</dbReference>
<dbReference type="InterPro" id="IPR013507">
    <property type="entry name" value="DNA_mismatch_S5_2-like"/>
</dbReference>
<comment type="caution">
    <text evidence="6">The sequence shown here is derived from an EMBL/GenBank/DDBJ whole genome shotgun (WGS) entry which is preliminary data.</text>
</comment>
<dbReference type="PROSITE" id="PS00058">
    <property type="entry name" value="DNA_MISMATCH_REPAIR_1"/>
    <property type="match status" value="1"/>
</dbReference>
<accession>A0AAV7UFB1</accession>
<feature type="domain" description="HMG box" evidence="5">
    <location>
        <begin position="632"/>
        <end position="700"/>
    </location>
</feature>
<sequence>MLELCRTHARALLGACYTCRAHATPLSGAFYTAVGSMLRLSKLVSEAVFKMHQLPSSTVRLLSSSQVVTSVVSVVKELVENSIDANATSIDIKLENYGFDKIEIRDNGDGIKAADTPVMAVRHYTSKINSHEDLESLETYGFRGEALGSICSLAEVYITTKTAADELSTQYTLDSSGHITSQKPSHLGQGTTVTVLKLFKNLPVRKQFYSTSKKCKDELKKIQDLMMAYGIINPELRIILTHNKAVIWQKTRVSDHKSAFMSVLGTAVMSSMVPFQHSTEDPEVSMSGFLPSPDSEYSLTSLSNPERSFIFINRRPVCQKDILKLVRQYYNLNFKRESARSYPVFFISIILPSSTVDVNLTPDKTQVMIQNKEHVLLAMENVLTSMYGSLAGTISRGSDRADVTCVDMFVNPAEQTDVLVNEIEPSGNDGPKTHTSSFSFSNDVQNSQAGKNTEACLKHHIFVCDNPLGPVNKNEESDIHSACNNMFLKGSNNELSSHRDSQSECSIAFAIDDISLLDSQPQEDHLQRAVQSVALETIDEAPAVSKDASQICADSWSMGNALKNASGGNMEPVKILIPGVENAVNPPVGANTFEAMNSAEKVPKSPRQNISNVVNKKSGQITPYDLISNRAIRKPMSAIDVFMQDYRLKVLAENPKACTDDITVTSKGLWNTLSEDEREKYEERAAEDQERYTNQTKKAAEQSVQRTPKQTEKKLRLSCAQKSRVNGPLSNQQILDTLFQSQKEKKPKSCPVKVVSVPFTLSSLKQRLQKLSNKCDSSGEELGLVNKLSSPGAWIIASEKKIMLLNPYRVEEALLFKRLMENHKVPAETLDNPIILTDSLLGGSHYMGALYSMEKESPALNGWMYISDRRLVTNGFGIKMLPGTSVSENRVEIEAMADILPYYGLSDLKEILNSVVNKNAKHPFECRPLKVRNYLQVRN</sequence>
<dbReference type="Proteomes" id="UP001066276">
    <property type="component" value="Chromosome 3_1"/>
</dbReference>
<name>A0AAV7UFB1_PLEWA</name>
<dbReference type="FunFam" id="3.30.565.10:FF:000017">
    <property type="entry name" value="PMS1 homolog 1, mismatch repair system component"/>
    <property type="match status" value="1"/>
</dbReference>
<evidence type="ECO:0000313" key="6">
    <source>
        <dbReference type="EMBL" id="KAJ1187005.1"/>
    </source>
</evidence>
<keyword evidence="7" id="KW-1185">Reference proteome</keyword>
<dbReference type="InterPro" id="IPR009071">
    <property type="entry name" value="HMG_box_dom"/>
</dbReference>
<dbReference type="InterPro" id="IPR020568">
    <property type="entry name" value="Ribosomal_Su5_D2-typ_SF"/>
</dbReference>
<dbReference type="PANTHER" id="PTHR10073:SF54">
    <property type="entry name" value="PMS1 PROTEIN HOMOLOG 1"/>
    <property type="match status" value="1"/>
</dbReference>
<evidence type="ECO:0000313" key="7">
    <source>
        <dbReference type="Proteomes" id="UP001066276"/>
    </source>
</evidence>
<dbReference type="GO" id="GO:0005524">
    <property type="term" value="F:ATP binding"/>
    <property type="evidence" value="ECO:0007669"/>
    <property type="project" value="InterPro"/>
</dbReference>
<dbReference type="PROSITE" id="PS50118">
    <property type="entry name" value="HMG_BOX_2"/>
    <property type="match status" value="1"/>
</dbReference>
<dbReference type="CDD" id="cd21985">
    <property type="entry name" value="HMG-box_PMS1"/>
    <property type="match status" value="1"/>
</dbReference>
<evidence type="ECO:0000259" key="5">
    <source>
        <dbReference type="PROSITE" id="PS50118"/>
    </source>
</evidence>
<protein>
    <recommendedName>
        <fullName evidence="5">HMG box domain-containing protein</fullName>
    </recommendedName>
</protein>
<evidence type="ECO:0000256" key="4">
    <source>
        <dbReference type="SAM" id="MobiDB-lite"/>
    </source>
</evidence>
<dbReference type="SMART" id="SM00398">
    <property type="entry name" value="HMG"/>
    <property type="match status" value="1"/>
</dbReference>
<dbReference type="CDD" id="cd16926">
    <property type="entry name" value="HATPase_MutL-MLH-PMS-like"/>
    <property type="match status" value="1"/>
</dbReference>
<dbReference type="Pfam" id="PF00505">
    <property type="entry name" value="HMG_box"/>
    <property type="match status" value="1"/>
</dbReference>
<evidence type="ECO:0000256" key="3">
    <source>
        <dbReference type="PROSITE-ProRule" id="PRU00267"/>
    </source>
</evidence>
<dbReference type="SMART" id="SM01340">
    <property type="entry name" value="DNA_mis_repair"/>
    <property type="match status" value="1"/>
</dbReference>
<evidence type="ECO:0000256" key="2">
    <source>
        <dbReference type="ARBA" id="ARBA00022763"/>
    </source>
</evidence>
<dbReference type="Gene3D" id="3.30.565.10">
    <property type="entry name" value="Histidine kinase-like ATPase, C-terminal domain"/>
    <property type="match status" value="1"/>
</dbReference>
<dbReference type="Pfam" id="PF01119">
    <property type="entry name" value="DNA_mis_repair"/>
    <property type="match status" value="1"/>
</dbReference>
<feature type="compositionally biased region" description="Polar residues" evidence="4">
    <location>
        <begin position="692"/>
        <end position="708"/>
    </location>
</feature>
<dbReference type="SUPFAM" id="SSF55874">
    <property type="entry name" value="ATPase domain of HSP90 chaperone/DNA topoisomerase II/histidine kinase"/>
    <property type="match status" value="1"/>
</dbReference>
<dbReference type="PANTHER" id="PTHR10073">
    <property type="entry name" value="DNA MISMATCH REPAIR PROTEIN MLH, PMS, MUTL"/>
    <property type="match status" value="1"/>
</dbReference>
<keyword evidence="2" id="KW-0227">DNA damage</keyword>
<dbReference type="GO" id="GO:0030983">
    <property type="term" value="F:mismatched DNA binding"/>
    <property type="evidence" value="ECO:0007669"/>
    <property type="project" value="InterPro"/>
</dbReference>